<dbReference type="EMBL" id="BPVZ01000006">
    <property type="protein sequence ID" value="GKU93059.1"/>
    <property type="molecule type" value="Genomic_DNA"/>
</dbReference>
<protein>
    <recommendedName>
        <fullName evidence="2">Reverse transcriptase Ty1/copia-type domain-containing protein</fullName>
    </recommendedName>
</protein>
<dbReference type="Proteomes" id="UP001054252">
    <property type="component" value="Unassembled WGS sequence"/>
</dbReference>
<dbReference type="Pfam" id="PF07727">
    <property type="entry name" value="RVT_2"/>
    <property type="match status" value="1"/>
</dbReference>
<dbReference type="InterPro" id="IPR043502">
    <property type="entry name" value="DNA/RNA_pol_sf"/>
</dbReference>
<evidence type="ECO:0000313" key="3">
    <source>
        <dbReference type="EMBL" id="GKU93059.1"/>
    </source>
</evidence>
<dbReference type="SUPFAM" id="SSF56672">
    <property type="entry name" value="DNA/RNA polymerases"/>
    <property type="match status" value="1"/>
</dbReference>
<keyword evidence="4" id="KW-1185">Reference proteome</keyword>
<organism evidence="3 4">
    <name type="scientific">Rubroshorea leprosula</name>
    <dbReference type="NCBI Taxonomy" id="152421"/>
    <lineage>
        <taxon>Eukaryota</taxon>
        <taxon>Viridiplantae</taxon>
        <taxon>Streptophyta</taxon>
        <taxon>Embryophyta</taxon>
        <taxon>Tracheophyta</taxon>
        <taxon>Spermatophyta</taxon>
        <taxon>Magnoliopsida</taxon>
        <taxon>eudicotyledons</taxon>
        <taxon>Gunneridae</taxon>
        <taxon>Pentapetalae</taxon>
        <taxon>rosids</taxon>
        <taxon>malvids</taxon>
        <taxon>Malvales</taxon>
        <taxon>Dipterocarpaceae</taxon>
        <taxon>Rubroshorea</taxon>
    </lineage>
</organism>
<evidence type="ECO:0000256" key="1">
    <source>
        <dbReference type="SAM" id="MobiDB-lite"/>
    </source>
</evidence>
<dbReference type="CDD" id="cd09272">
    <property type="entry name" value="RNase_HI_RT_Ty1"/>
    <property type="match status" value="1"/>
</dbReference>
<feature type="compositionally biased region" description="Polar residues" evidence="1">
    <location>
        <begin position="65"/>
        <end position="84"/>
    </location>
</feature>
<evidence type="ECO:0000259" key="2">
    <source>
        <dbReference type="Pfam" id="PF07727"/>
    </source>
</evidence>
<dbReference type="AlphaFoldDB" id="A0AAV5I5V7"/>
<feature type="domain" description="Reverse transcriptase Ty1/copia-type" evidence="2">
    <location>
        <begin position="170"/>
        <end position="343"/>
    </location>
</feature>
<sequence>MFSSLSNFKVSSSHQPPFFTNPSIELFPSDSNAGTSDELYNASPHAPTNSVKDDLPTGNALDNFEPSSTSSSTNELVVPSSSHPTRVRKPPNYLRDYHCFPAITSLHEPQSIKRPLLTLFGNKSKRNLMVLWSVIRHTWLPRVLHRSMESTMKRHLLQLLVLHLCSVCSLSLAAIQRSKLFQMDVKNAFLNGDLEEEVYMKPPLGLHHPPNKVCRLRRALYGLKQSPRAWYAKFSATVSEFCFTSSPHDTALFIRKTAQGMVLLLLYVDDMIITEDDVAGVEELKQSLSQKFEMKDLGVMSYFLGLEVTSSDDGYLLSQVKYASDIVSKAEFNDGKSVSTPLEPNVKLTPMDGSPLSDPTRYRQLVGSLVYLTTTRPDIAYAVHIVSQFMAAPRSTHYVAVLCIICYVKGTLFHGLHFSANSSPMLRAYSDVDWAGDPSDRRSTTGYCLFLGNSLISWKSKKQTIPSHSSTEAEYRALGDTTSELLSLRWLLKDMGIPQPSSTDLYCDNQSAMQIAHNDVFHERTKHIEVDCHFIRHHVAQGTIHLVFISSADQPEDLFTKAHFPGRFHTLLSKLKLVSSQPP</sequence>
<dbReference type="PANTHER" id="PTHR11439">
    <property type="entry name" value="GAG-POL-RELATED RETROTRANSPOSON"/>
    <property type="match status" value="1"/>
</dbReference>
<gene>
    <name evidence="3" type="ORF">SLEP1_g6692</name>
</gene>
<evidence type="ECO:0000313" key="4">
    <source>
        <dbReference type="Proteomes" id="UP001054252"/>
    </source>
</evidence>
<dbReference type="InterPro" id="IPR013103">
    <property type="entry name" value="RVT_2"/>
</dbReference>
<proteinExistence type="predicted"/>
<dbReference type="PANTHER" id="PTHR11439:SF461">
    <property type="entry name" value="OS10G0432200 PROTEIN"/>
    <property type="match status" value="1"/>
</dbReference>
<comment type="caution">
    <text evidence="3">The sequence shown here is derived from an EMBL/GenBank/DDBJ whole genome shotgun (WGS) entry which is preliminary data.</text>
</comment>
<accession>A0AAV5I5V7</accession>
<feature type="region of interest" description="Disordered" evidence="1">
    <location>
        <begin position="30"/>
        <end position="87"/>
    </location>
</feature>
<reference evidence="3 4" key="1">
    <citation type="journal article" date="2021" name="Commun. Biol.">
        <title>The genome of Shorea leprosula (Dipterocarpaceae) highlights the ecological relevance of drought in aseasonal tropical rainforests.</title>
        <authorList>
            <person name="Ng K.K.S."/>
            <person name="Kobayashi M.J."/>
            <person name="Fawcett J.A."/>
            <person name="Hatakeyama M."/>
            <person name="Paape T."/>
            <person name="Ng C.H."/>
            <person name="Ang C.C."/>
            <person name="Tnah L.H."/>
            <person name="Lee C.T."/>
            <person name="Nishiyama T."/>
            <person name="Sese J."/>
            <person name="O'Brien M.J."/>
            <person name="Copetti D."/>
            <person name="Mohd Noor M.I."/>
            <person name="Ong R.C."/>
            <person name="Putra M."/>
            <person name="Sireger I.Z."/>
            <person name="Indrioko S."/>
            <person name="Kosugi Y."/>
            <person name="Izuno A."/>
            <person name="Isagi Y."/>
            <person name="Lee S.L."/>
            <person name="Shimizu K.K."/>
        </authorList>
    </citation>
    <scope>NUCLEOTIDE SEQUENCE [LARGE SCALE GENOMIC DNA]</scope>
    <source>
        <strain evidence="3">214</strain>
    </source>
</reference>
<name>A0AAV5I5V7_9ROSI</name>